<evidence type="ECO:0000256" key="1">
    <source>
        <dbReference type="SAM" id="MobiDB-lite"/>
    </source>
</evidence>
<sequence length="189" mass="20492">MTERNSEMEVEQQTLKAASGHVPTKRRAKTPIVKKDKPSILSKSSNPSGSVQIPSSEIRNIEPFIAVKKPHSTNNLYLSPIKTIDVEPDVVASAKGSIVPKVVGNVESSEKSNFGTVSLYKPRSDKTLGQPSMNVADKDIVDKSIHVLISQILGVEPKSFVVPDVTTSLAQTDHLIETSLKKYDGKSDS</sequence>
<feature type="compositionally biased region" description="Polar residues" evidence="1">
    <location>
        <begin position="41"/>
        <end position="54"/>
    </location>
</feature>
<dbReference type="Gramene" id="Psat06G0431700-T1">
    <property type="protein sequence ID" value="KAI5398882.1"/>
    <property type="gene ID" value="KIW84_064317"/>
</dbReference>
<evidence type="ECO:0000313" key="2">
    <source>
        <dbReference type="EMBL" id="KAI5398882.1"/>
    </source>
</evidence>
<comment type="caution">
    <text evidence="2">The sequence shown here is derived from an EMBL/GenBank/DDBJ whole genome shotgun (WGS) entry which is preliminary data.</text>
</comment>
<gene>
    <name evidence="2" type="ORF">KIW84_064317</name>
</gene>
<name>A0A9D4WC70_PEA</name>
<reference evidence="2 3" key="1">
    <citation type="journal article" date="2022" name="Nat. Genet.">
        <title>Improved pea reference genome and pan-genome highlight genomic features and evolutionary characteristics.</title>
        <authorList>
            <person name="Yang T."/>
            <person name="Liu R."/>
            <person name="Luo Y."/>
            <person name="Hu S."/>
            <person name="Wang D."/>
            <person name="Wang C."/>
            <person name="Pandey M.K."/>
            <person name="Ge S."/>
            <person name="Xu Q."/>
            <person name="Li N."/>
            <person name="Li G."/>
            <person name="Huang Y."/>
            <person name="Saxena R.K."/>
            <person name="Ji Y."/>
            <person name="Li M."/>
            <person name="Yan X."/>
            <person name="He Y."/>
            <person name="Liu Y."/>
            <person name="Wang X."/>
            <person name="Xiang C."/>
            <person name="Varshney R.K."/>
            <person name="Ding H."/>
            <person name="Gao S."/>
            <person name="Zong X."/>
        </authorList>
    </citation>
    <scope>NUCLEOTIDE SEQUENCE [LARGE SCALE GENOMIC DNA]</scope>
    <source>
        <strain evidence="2 3">cv. Zhongwan 6</strain>
    </source>
</reference>
<accession>A0A9D4WC70</accession>
<evidence type="ECO:0000313" key="3">
    <source>
        <dbReference type="Proteomes" id="UP001058974"/>
    </source>
</evidence>
<keyword evidence="3" id="KW-1185">Reference proteome</keyword>
<proteinExistence type="predicted"/>
<dbReference type="AlphaFoldDB" id="A0A9D4WC70"/>
<dbReference type="Proteomes" id="UP001058974">
    <property type="component" value="Chromosome 6"/>
</dbReference>
<feature type="region of interest" description="Disordered" evidence="1">
    <location>
        <begin position="1"/>
        <end position="54"/>
    </location>
</feature>
<protein>
    <submittedName>
        <fullName evidence="2">Uncharacterized protein</fullName>
    </submittedName>
</protein>
<organism evidence="2 3">
    <name type="scientific">Pisum sativum</name>
    <name type="common">Garden pea</name>
    <name type="synonym">Lathyrus oleraceus</name>
    <dbReference type="NCBI Taxonomy" id="3888"/>
    <lineage>
        <taxon>Eukaryota</taxon>
        <taxon>Viridiplantae</taxon>
        <taxon>Streptophyta</taxon>
        <taxon>Embryophyta</taxon>
        <taxon>Tracheophyta</taxon>
        <taxon>Spermatophyta</taxon>
        <taxon>Magnoliopsida</taxon>
        <taxon>eudicotyledons</taxon>
        <taxon>Gunneridae</taxon>
        <taxon>Pentapetalae</taxon>
        <taxon>rosids</taxon>
        <taxon>fabids</taxon>
        <taxon>Fabales</taxon>
        <taxon>Fabaceae</taxon>
        <taxon>Papilionoideae</taxon>
        <taxon>50 kb inversion clade</taxon>
        <taxon>NPAAA clade</taxon>
        <taxon>Hologalegina</taxon>
        <taxon>IRL clade</taxon>
        <taxon>Fabeae</taxon>
        <taxon>Lathyrus</taxon>
    </lineage>
</organism>
<dbReference type="EMBL" id="JAMSHJ010000006">
    <property type="protein sequence ID" value="KAI5398882.1"/>
    <property type="molecule type" value="Genomic_DNA"/>
</dbReference>